<evidence type="ECO:0000313" key="3">
    <source>
        <dbReference type="Proteomes" id="UP000013261"/>
    </source>
</evidence>
<name>N9L7C0_9GAMM</name>
<dbReference type="eggNOG" id="COG3431">
    <property type="taxonomic scope" value="Bacteria"/>
</dbReference>
<dbReference type="SUPFAM" id="SSF54975">
    <property type="entry name" value="Acylphosphatase/BLUF domain-like"/>
    <property type="match status" value="1"/>
</dbReference>
<reference evidence="2 3" key="1">
    <citation type="submission" date="2013-02" db="EMBL/GenBank/DDBJ databases">
        <title>The Genome Sequence of Acinetobacter sp. ANC 4105.</title>
        <authorList>
            <consortium name="The Broad Institute Genome Sequencing Platform"/>
            <consortium name="The Broad Institute Genome Sequencing Center for Infectious Disease"/>
            <person name="Cerqueira G."/>
            <person name="Feldgarden M."/>
            <person name="Courvalin P."/>
            <person name="Perichon B."/>
            <person name="Grillot-Courvalin C."/>
            <person name="Clermont D."/>
            <person name="Rocha E."/>
            <person name="Yoon E.-J."/>
            <person name="Nemec A."/>
            <person name="Walker B."/>
            <person name="Young S.K."/>
            <person name="Zeng Q."/>
            <person name="Gargeya S."/>
            <person name="Fitzgerald M."/>
            <person name="Haas B."/>
            <person name="Abouelleil A."/>
            <person name="Alvarado L."/>
            <person name="Arachchi H.M."/>
            <person name="Berlin A.M."/>
            <person name="Chapman S.B."/>
            <person name="Dewar J."/>
            <person name="Goldberg J."/>
            <person name="Griggs A."/>
            <person name="Gujja S."/>
            <person name="Hansen M."/>
            <person name="Howarth C."/>
            <person name="Imamovic A."/>
            <person name="Larimer J."/>
            <person name="McCowan C."/>
            <person name="Murphy C."/>
            <person name="Neiman D."/>
            <person name="Pearson M."/>
            <person name="Priest M."/>
            <person name="Roberts A."/>
            <person name="Saif S."/>
            <person name="Shea T."/>
            <person name="Sisk P."/>
            <person name="Sykes S."/>
            <person name="Wortman J."/>
            <person name="Nusbaum C."/>
            <person name="Birren B."/>
        </authorList>
    </citation>
    <scope>NUCLEOTIDE SEQUENCE [LARGE SCALE GENOMIC DNA]</scope>
    <source>
        <strain evidence="2 3">ANC 4105</strain>
    </source>
</reference>
<feature type="domain" description="BLUF" evidence="1">
    <location>
        <begin position="4"/>
        <end position="98"/>
    </location>
</feature>
<dbReference type="SMART" id="SM01034">
    <property type="entry name" value="BLUF"/>
    <property type="match status" value="1"/>
</dbReference>
<dbReference type="AlphaFoldDB" id="N9L7C0"/>
<proteinExistence type="predicted"/>
<dbReference type="HOGENOM" id="CLU_097099_1_0_6"/>
<dbReference type="GO" id="GO:0009882">
    <property type="term" value="F:blue light photoreceptor activity"/>
    <property type="evidence" value="ECO:0007669"/>
    <property type="project" value="InterPro"/>
</dbReference>
<comment type="caution">
    <text evidence="2">The sequence shown here is derived from an EMBL/GenBank/DDBJ whole genome shotgun (WGS) entry which is preliminary data.</text>
</comment>
<organism evidence="2 3">
    <name type="scientific">Acinetobacter dispersus</name>
    <dbReference type="NCBI Taxonomy" id="70348"/>
    <lineage>
        <taxon>Bacteria</taxon>
        <taxon>Pseudomonadati</taxon>
        <taxon>Pseudomonadota</taxon>
        <taxon>Gammaproteobacteria</taxon>
        <taxon>Moraxellales</taxon>
        <taxon>Moraxellaceae</taxon>
        <taxon>Acinetobacter</taxon>
    </lineage>
</organism>
<dbReference type="Proteomes" id="UP000013261">
    <property type="component" value="Unassembled WGS sequence"/>
</dbReference>
<dbReference type="InterPro" id="IPR007024">
    <property type="entry name" value="BLUF_domain"/>
</dbReference>
<dbReference type="InterPro" id="IPR036046">
    <property type="entry name" value="Acylphosphatase-like_dom_sf"/>
</dbReference>
<protein>
    <recommendedName>
        <fullName evidence="1">BLUF domain-containing protein</fullName>
    </recommendedName>
</protein>
<dbReference type="GO" id="GO:0071949">
    <property type="term" value="F:FAD binding"/>
    <property type="evidence" value="ECO:0007669"/>
    <property type="project" value="InterPro"/>
</dbReference>
<evidence type="ECO:0000313" key="2">
    <source>
        <dbReference type="EMBL" id="ENW92187.1"/>
    </source>
</evidence>
<dbReference type="PROSITE" id="PS50925">
    <property type="entry name" value="BLUF"/>
    <property type="match status" value="1"/>
</dbReference>
<dbReference type="Gene3D" id="3.30.70.100">
    <property type="match status" value="1"/>
</dbReference>
<keyword evidence="3" id="KW-1185">Reference proteome</keyword>
<sequence length="148" mass="17611">MMKSVRLLYVSKIKNIDSNLKNDLIKILDEAVDFNYRNDIRGVLYYGHGYFVQCLEGQKHIVDDLFYNKIVKDERHINCEILYYTECENQFFSQWSMKFSPINQNISDFFLKYHLEEFNPYLLTAETVEKFVSVLAGEPEYDVQAYVS</sequence>
<gene>
    <name evidence="2" type="ORF">F904_02125</name>
</gene>
<dbReference type="PATRIC" id="fig|1217703.3.peg.2060"/>
<evidence type="ECO:0000259" key="1">
    <source>
        <dbReference type="PROSITE" id="PS50925"/>
    </source>
</evidence>
<dbReference type="Pfam" id="PF04940">
    <property type="entry name" value="BLUF"/>
    <property type="match status" value="1"/>
</dbReference>
<dbReference type="EMBL" id="APRL01000013">
    <property type="protein sequence ID" value="ENW92187.1"/>
    <property type="molecule type" value="Genomic_DNA"/>
</dbReference>
<accession>N9L7C0</accession>